<gene>
    <name evidence="4" type="ORF">Tco_0748023</name>
</gene>
<dbReference type="InterPro" id="IPR013103">
    <property type="entry name" value="RVT_2"/>
</dbReference>
<feature type="domain" description="Retroviral polymerase SH3-like" evidence="3">
    <location>
        <begin position="2"/>
        <end position="34"/>
    </location>
</feature>
<feature type="domain" description="Reverse transcriptase Ty1/copia-type" evidence="2">
    <location>
        <begin position="130"/>
        <end position="225"/>
    </location>
</feature>
<protein>
    <submittedName>
        <fullName evidence="4">Zinc finger, CCHC-type containing protein</fullName>
    </submittedName>
</protein>
<dbReference type="Pfam" id="PF25597">
    <property type="entry name" value="SH3_retrovirus"/>
    <property type="match status" value="1"/>
</dbReference>
<proteinExistence type="predicted"/>
<reference evidence="4" key="1">
    <citation type="journal article" date="2022" name="Int. J. Mol. Sci.">
        <title>Draft Genome of Tanacetum Coccineum: Genomic Comparison of Closely Related Tanacetum-Family Plants.</title>
        <authorList>
            <person name="Yamashiro T."/>
            <person name="Shiraishi A."/>
            <person name="Nakayama K."/>
            <person name="Satake H."/>
        </authorList>
    </citation>
    <scope>NUCLEOTIDE SEQUENCE</scope>
</reference>
<accession>A0ABQ4YV75</accession>
<reference evidence="4" key="2">
    <citation type="submission" date="2022-01" db="EMBL/GenBank/DDBJ databases">
        <authorList>
            <person name="Yamashiro T."/>
            <person name="Shiraishi A."/>
            <person name="Satake H."/>
            <person name="Nakayama K."/>
        </authorList>
    </citation>
    <scope>NUCLEOTIDE SEQUENCE</scope>
</reference>
<name>A0ABQ4YV75_9ASTR</name>
<feature type="region of interest" description="Disordered" evidence="1">
    <location>
        <begin position="318"/>
        <end position="360"/>
    </location>
</feature>
<comment type="caution">
    <text evidence="4">The sequence shown here is derived from an EMBL/GenBank/DDBJ whole genome shotgun (WGS) entry which is preliminary data.</text>
</comment>
<sequence length="360" mass="40435">VVVRLPDPKLKTLGERGTECIFVGYAEHSKAFRLGGSVVPEVVVQQPKPELRKGKRNRTPKNFGPEFQLYLFEGTRDDVSDQHSYCLNVEDDPKIFDDAIKSRDVAFWKEVINDEMDSIMGNNTWVWLIYLQKSRINYFDTYALVARINTLRLLIAMTSIQNLIIHLMDVKTSFLNGELDEEVYMNQPQGFIMTGNENKACKLTKSLYGLKQAPKQWHQKFDEVENSRPNFNYNSGPTFIRTVNANGPQGRPKPAKAWYKDQLEDFEEFNGGSVTFGGSKGYISGKGRIRVGGFEGHQDLYCLLCYLFALTQKHQENDAVAPSQPSSSSPPVASTSSPPVITTPTPIPASITSPTPIPET</sequence>
<evidence type="ECO:0000313" key="5">
    <source>
        <dbReference type="Proteomes" id="UP001151760"/>
    </source>
</evidence>
<evidence type="ECO:0000256" key="1">
    <source>
        <dbReference type="SAM" id="MobiDB-lite"/>
    </source>
</evidence>
<dbReference type="InterPro" id="IPR057670">
    <property type="entry name" value="SH3_retrovirus"/>
</dbReference>
<evidence type="ECO:0000313" key="4">
    <source>
        <dbReference type="EMBL" id="GJS81482.1"/>
    </source>
</evidence>
<feature type="non-terminal residue" evidence="4">
    <location>
        <position position="1"/>
    </location>
</feature>
<feature type="compositionally biased region" description="Low complexity" evidence="1">
    <location>
        <begin position="319"/>
        <end position="354"/>
    </location>
</feature>
<keyword evidence="5" id="KW-1185">Reference proteome</keyword>
<dbReference type="EMBL" id="BQNB010010751">
    <property type="protein sequence ID" value="GJS81482.1"/>
    <property type="molecule type" value="Genomic_DNA"/>
</dbReference>
<organism evidence="4 5">
    <name type="scientific">Tanacetum coccineum</name>
    <dbReference type="NCBI Taxonomy" id="301880"/>
    <lineage>
        <taxon>Eukaryota</taxon>
        <taxon>Viridiplantae</taxon>
        <taxon>Streptophyta</taxon>
        <taxon>Embryophyta</taxon>
        <taxon>Tracheophyta</taxon>
        <taxon>Spermatophyta</taxon>
        <taxon>Magnoliopsida</taxon>
        <taxon>eudicotyledons</taxon>
        <taxon>Gunneridae</taxon>
        <taxon>Pentapetalae</taxon>
        <taxon>asterids</taxon>
        <taxon>campanulids</taxon>
        <taxon>Asterales</taxon>
        <taxon>Asteraceae</taxon>
        <taxon>Asteroideae</taxon>
        <taxon>Anthemideae</taxon>
        <taxon>Anthemidinae</taxon>
        <taxon>Tanacetum</taxon>
    </lineage>
</organism>
<dbReference type="Pfam" id="PF07727">
    <property type="entry name" value="RVT_2"/>
    <property type="match status" value="1"/>
</dbReference>
<dbReference type="Proteomes" id="UP001151760">
    <property type="component" value="Unassembled WGS sequence"/>
</dbReference>
<evidence type="ECO:0000259" key="3">
    <source>
        <dbReference type="Pfam" id="PF25597"/>
    </source>
</evidence>
<evidence type="ECO:0000259" key="2">
    <source>
        <dbReference type="Pfam" id="PF07727"/>
    </source>
</evidence>